<dbReference type="EMBL" id="NAJM01000028">
    <property type="protein sequence ID" value="RVX69673.1"/>
    <property type="molecule type" value="Genomic_DNA"/>
</dbReference>
<dbReference type="InterPro" id="IPR043502">
    <property type="entry name" value="DNA/RNA_pol_sf"/>
</dbReference>
<name>A0A438N275_EXOME</name>
<dbReference type="PANTHER" id="PTHR33064">
    <property type="entry name" value="POL PROTEIN"/>
    <property type="match status" value="1"/>
</dbReference>
<organism evidence="2 3">
    <name type="scientific">Exophiala mesophila</name>
    <name type="common">Black yeast-like fungus</name>
    <dbReference type="NCBI Taxonomy" id="212818"/>
    <lineage>
        <taxon>Eukaryota</taxon>
        <taxon>Fungi</taxon>
        <taxon>Dikarya</taxon>
        <taxon>Ascomycota</taxon>
        <taxon>Pezizomycotina</taxon>
        <taxon>Eurotiomycetes</taxon>
        <taxon>Chaetothyriomycetidae</taxon>
        <taxon>Chaetothyriales</taxon>
        <taxon>Herpotrichiellaceae</taxon>
        <taxon>Exophiala</taxon>
    </lineage>
</organism>
<dbReference type="Pfam" id="PF00078">
    <property type="entry name" value="RVT_1"/>
    <property type="match status" value="1"/>
</dbReference>
<proteinExistence type="predicted"/>
<dbReference type="Gene3D" id="3.30.70.270">
    <property type="match status" value="2"/>
</dbReference>
<dbReference type="AlphaFoldDB" id="A0A438N275"/>
<gene>
    <name evidence="2" type="ORF">B0A52_06737</name>
</gene>
<reference evidence="2 3" key="1">
    <citation type="submission" date="2017-03" db="EMBL/GenBank/DDBJ databases">
        <title>Genomes of endolithic fungi from Antarctica.</title>
        <authorList>
            <person name="Coleine C."/>
            <person name="Masonjones S."/>
            <person name="Stajich J.E."/>
        </authorList>
    </citation>
    <scope>NUCLEOTIDE SEQUENCE [LARGE SCALE GENOMIC DNA]</scope>
    <source>
        <strain evidence="2 3">CCFEE 6314</strain>
    </source>
</reference>
<dbReference type="SUPFAM" id="SSF56672">
    <property type="entry name" value="DNA/RNA polymerases"/>
    <property type="match status" value="1"/>
</dbReference>
<feature type="domain" description="Reverse transcriptase" evidence="1">
    <location>
        <begin position="1"/>
        <end position="80"/>
    </location>
</feature>
<evidence type="ECO:0000259" key="1">
    <source>
        <dbReference type="PROSITE" id="PS50878"/>
    </source>
</evidence>
<dbReference type="CDD" id="cd01647">
    <property type="entry name" value="RT_LTR"/>
    <property type="match status" value="1"/>
</dbReference>
<evidence type="ECO:0000313" key="3">
    <source>
        <dbReference type="Proteomes" id="UP000288859"/>
    </source>
</evidence>
<dbReference type="InterPro" id="IPR043128">
    <property type="entry name" value="Rev_trsase/Diguanyl_cyclase"/>
</dbReference>
<comment type="caution">
    <text evidence="2">The sequence shown here is derived from an EMBL/GenBank/DDBJ whole genome shotgun (WGS) entry which is preliminary data.</text>
</comment>
<evidence type="ECO:0000313" key="2">
    <source>
        <dbReference type="EMBL" id="RVX69673.1"/>
    </source>
</evidence>
<protein>
    <recommendedName>
        <fullName evidence="1">Reverse transcriptase domain-containing protein</fullName>
    </recommendedName>
</protein>
<dbReference type="Proteomes" id="UP000288859">
    <property type="component" value="Unassembled WGS sequence"/>
</dbReference>
<sequence>MGLANSPGFFQHRMEDLLRRYLWDYVLVYIDDVVIFSRTPDEHIDHLEKILSALEESSISLSPAKYHFAYPSIKLLGHEVSRLGIATAADKVEAIRRKAFPENLHQLETGLGLFGYYRKYVLFFSAIAEPLQKIKT</sequence>
<dbReference type="InterPro" id="IPR051320">
    <property type="entry name" value="Viral_Replic_Matur_Polypro"/>
</dbReference>
<dbReference type="FunFam" id="3.30.70.270:FF:000003">
    <property type="entry name" value="Transposon Ty3-G Gag-Pol polyprotein"/>
    <property type="match status" value="1"/>
</dbReference>
<dbReference type="OrthoDB" id="5417660at2759"/>
<dbReference type="PROSITE" id="PS50878">
    <property type="entry name" value="RT_POL"/>
    <property type="match status" value="1"/>
</dbReference>
<dbReference type="InterPro" id="IPR000477">
    <property type="entry name" value="RT_dom"/>
</dbReference>
<dbReference type="PANTHER" id="PTHR33064:SF37">
    <property type="entry name" value="RIBONUCLEASE H"/>
    <property type="match status" value="1"/>
</dbReference>
<accession>A0A438N275</accession>